<dbReference type="SUPFAM" id="SSF103473">
    <property type="entry name" value="MFS general substrate transporter"/>
    <property type="match status" value="1"/>
</dbReference>
<feature type="transmembrane region" description="Helical" evidence="6">
    <location>
        <begin position="131"/>
        <end position="152"/>
    </location>
</feature>
<dbReference type="EMBL" id="CP022110">
    <property type="protein sequence ID" value="ASG20866.1"/>
    <property type="molecule type" value="Genomic_DNA"/>
</dbReference>
<keyword evidence="3 6" id="KW-0812">Transmembrane</keyword>
<organism evidence="8 9">
    <name type="scientific">Nitrospirillum viridazoti CBAmc</name>
    <dbReference type="NCBI Taxonomy" id="1441467"/>
    <lineage>
        <taxon>Bacteria</taxon>
        <taxon>Pseudomonadati</taxon>
        <taxon>Pseudomonadota</taxon>
        <taxon>Alphaproteobacteria</taxon>
        <taxon>Rhodospirillales</taxon>
        <taxon>Azospirillaceae</taxon>
        <taxon>Nitrospirillum</taxon>
        <taxon>Nitrospirillum viridazoti</taxon>
    </lineage>
</organism>
<evidence type="ECO:0000313" key="9">
    <source>
        <dbReference type="Proteomes" id="UP000197153"/>
    </source>
</evidence>
<dbReference type="PROSITE" id="PS50850">
    <property type="entry name" value="MFS"/>
    <property type="match status" value="1"/>
</dbReference>
<proteinExistence type="predicted"/>
<name>A0A248JQR1_9PROT</name>
<dbReference type="InterPro" id="IPR020846">
    <property type="entry name" value="MFS_dom"/>
</dbReference>
<keyword evidence="2" id="KW-1003">Cell membrane</keyword>
<dbReference type="KEGG" id="nao:Y958_08615"/>
<dbReference type="GO" id="GO:0022857">
    <property type="term" value="F:transmembrane transporter activity"/>
    <property type="evidence" value="ECO:0007669"/>
    <property type="project" value="InterPro"/>
</dbReference>
<evidence type="ECO:0000256" key="6">
    <source>
        <dbReference type="SAM" id="Phobius"/>
    </source>
</evidence>
<keyword evidence="5 6" id="KW-0472">Membrane</keyword>
<dbReference type="PANTHER" id="PTHR43124">
    <property type="entry name" value="PURINE EFFLUX PUMP PBUE"/>
    <property type="match status" value="1"/>
</dbReference>
<dbReference type="GO" id="GO:0005886">
    <property type="term" value="C:plasma membrane"/>
    <property type="evidence" value="ECO:0007669"/>
    <property type="project" value="UniProtKB-SubCell"/>
</dbReference>
<comment type="subcellular location">
    <subcellularLocation>
        <location evidence="1">Cell membrane</location>
        <topology evidence="1">Multi-pass membrane protein</topology>
    </subcellularLocation>
</comment>
<dbReference type="InterPro" id="IPR011701">
    <property type="entry name" value="MFS"/>
</dbReference>
<evidence type="ECO:0000259" key="7">
    <source>
        <dbReference type="PROSITE" id="PS50850"/>
    </source>
</evidence>
<feature type="transmembrane region" description="Helical" evidence="6">
    <location>
        <begin position="202"/>
        <end position="225"/>
    </location>
</feature>
<keyword evidence="9" id="KW-1185">Reference proteome</keyword>
<keyword evidence="4 6" id="KW-1133">Transmembrane helix</keyword>
<feature type="domain" description="Major facilitator superfamily (MFS) profile" evidence="7">
    <location>
        <begin position="4"/>
        <end position="380"/>
    </location>
</feature>
<evidence type="ECO:0000256" key="4">
    <source>
        <dbReference type="ARBA" id="ARBA00022989"/>
    </source>
</evidence>
<dbReference type="InterPro" id="IPR050189">
    <property type="entry name" value="MFS_Efflux_Transporters"/>
</dbReference>
<dbReference type="RefSeq" id="WP_088871672.1">
    <property type="nucleotide sequence ID" value="NZ_CP022110.1"/>
</dbReference>
<dbReference type="CDD" id="cd17324">
    <property type="entry name" value="MFS_NepI_like"/>
    <property type="match status" value="1"/>
</dbReference>
<feature type="transmembrane region" description="Helical" evidence="6">
    <location>
        <begin position="237"/>
        <end position="255"/>
    </location>
</feature>
<feature type="transmembrane region" description="Helical" evidence="6">
    <location>
        <begin position="158"/>
        <end position="178"/>
    </location>
</feature>
<reference evidence="8 9" key="1">
    <citation type="submission" date="2017-06" db="EMBL/GenBank/DDBJ databases">
        <title>Complete genome sequence of Nitrospirillum amazonense strain CBAmC, an endophytic nitrogen-fixing and plant growth-promoting bacterium, isolated from sugarcane.</title>
        <authorList>
            <person name="Schwab S."/>
            <person name="dos Santos Teixeira K.R."/>
            <person name="Simoes Araujo J.L."/>
            <person name="Soares Vidal M."/>
            <person name="Borges de Freitas H.R."/>
            <person name="Rivello Crivelaro A.L."/>
            <person name="Bueno de Camargo Nunes A."/>
            <person name="dos Santos C.M."/>
            <person name="Palmeira da Silva Rosa D."/>
            <person name="da Silva Padilha D."/>
            <person name="da Silva E."/>
            <person name="Araujo Terra L."/>
            <person name="Soares Mendes V."/>
            <person name="Farinelli L."/>
            <person name="Magalhaes Cruz L."/>
            <person name="Baldani J.I."/>
        </authorList>
    </citation>
    <scope>NUCLEOTIDE SEQUENCE [LARGE SCALE GENOMIC DNA]</scope>
    <source>
        <strain evidence="8 9">CBAmC</strain>
    </source>
</reference>
<sequence length="399" mass="41067">MPLPLLALAIASFGIGTTEFVIMGMLPDLAQDLRVTIPQAGMLVTAYALSVVVGAPILAVSTARLPRKSALIGLMGIFIFGNFCCAVAPTYGLLMTARIITALSHGTFFGIGAVVAAGLVPRHKRGQAISLMFSGLTLANVLGVPLGTALGHELGWRATFWAVVAIGVIAAAALALWLPRGLPGSSGGSLLGEFRVLGRPQVAMAMMISVISSASLFSVLTYITPLLERVTGFTPDQVTYVLLLFGVGLTVGNLVGGRLADWKMMPVVMTTFGIITLILVALVWTSATPLGVVPTLVLWGIAAFSVGSPLQMRVVDQARGAPNLASTLNQGAFNMGNALGAWFGGIAIDHGVAYGHLPWLGAGLAVCALSLTAIAAATDKGTPHADDLAGDEACPGYAH</sequence>
<dbReference type="InterPro" id="IPR036259">
    <property type="entry name" value="MFS_trans_sf"/>
</dbReference>
<dbReference type="Gene3D" id="1.20.1250.20">
    <property type="entry name" value="MFS general substrate transporter like domains"/>
    <property type="match status" value="2"/>
</dbReference>
<dbReference type="Proteomes" id="UP000197153">
    <property type="component" value="Chromosome 1"/>
</dbReference>
<evidence type="ECO:0000256" key="2">
    <source>
        <dbReference type="ARBA" id="ARBA00022475"/>
    </source>
</evidence>
<protein>
    <submittedName>
        <fullName evidence="8">MFS transporter</fullName>
    </submittedName>
</protein>
<feature type="transmembrane region" description="Helical" evidence="6">
    <location>
        <begin position="267"/>
        <end position="285"/>
    </location>
</feature>
<feature type="transmembrane region" description="Helical" evidence="6">
    <location>
        <begin position="71"/>
        <end position="93"/>
    </location>
</feature>
<evidence type="ECO:0000313" key="8">
    <source>
        <dbReference type="EMBL" id="ASG20866.1"/>
    </source>
</evidence>
<feature type="transmembrane region" description="Helical" evidence="6">
    <location>
        <begin position="291"/>
        <end position="310"/>
    </location>
</feature>
<evidence type="ECO:0000256" key="1">
    <source>
        <dbReference type="ARBA" id="ARBA00004651"/>
    </source>
</evidence>
<evidence type="ECO:0000256" key="5">
    <source>
        <dbReference type="ARBA" id="ARBA00023136"/>
    </source>
</evidence>
<dbReference type="Pfam" id="PF07690">
    <property type="entry name" value="MFS_1"/>
    <property type="match status" value="1"/>
</dbReference>
<accession>A0A248JQR1</accession>
<dbReference type="AlphaFoldDB" id="A0A248JQR1"/>
<evidence type="ECO:0000256" key="3">
    <source>
        <dbReference type="ARBA" id="ARBA00022692"/>
    </source>
</evidence>
<feature type="transmembrane region" description="Helical" evidence="6">
    <location>
        <begin position="40"/>
        <end position="59"/>
    </location>
</feature>
<feature type="transmembrane region" description="Helical" evidence="6">
    <location>
        <begin position="99"/>
        <end position="119"/>
    </location>
</feature>
<dbReference type="PANTHER" id="PTHR43124:SF8">
    <property type="entry name" value="INNER MEMBRANE TRANSPORT PROTEIN YDHP"/>
    <property type="match status" value="1"/>
</dbReference>
<gene>
    <name evidence="8" type="ORF">Y958_08615</name>
</gene>